<dbReference type="Pfam" id="PF22780">
    <property type="entry name" value="HI0933_like_1st"/>
    <property type="match status" value="1"/>
</dbReference>
<dbReference type="AlphaFoldDB" id="A0A8J4GY24"/>
<feature type="domain" description="RsdA/BaiN/AoA(So)-like insert" evidence="3">
    <location>
        <begin position="472"/>
        <end position="540"/>
    </location>
</feature>
<feature type="region of interest" description="Disordered" evidence="1">
    <location>
        <begin position="749"/>
        <end position="770"/>
    </location>
</feature>
<dbReference type="Gene3D" id="3.50.50.60">
    <property type="entry name" value="FAD/NAD(P)-binding domain"/>
    <property type="match status" value="2"/>
</dbReference>
<dbReference type="InterPro" id="IPR036188">
    <property type="entry name" value="FAD/NAD-bd_sf"/>
</dbReference>
<gene>
    <name evidence="4" type="ORF">Vretimale_18867</name>
</gene>
<dbReference type="PANTHER" id="PTHR42887">
    <property type="entry name" value="OS12G0638800 PROTEIN"/>
    <property type="match status" value="1"/>
</dbReference>
<feature type="compositionally biased region" description="Low complexity" evidence="1">
    <location>
        <begin position="402"/>
        <end position="416"/>
    </location>
</feature>
<sequence>YDIFVQGWQLIPVARRLEPLNEAQWTHGAVTCIHGYLNTYPTSNGLKFYTSYGITFLDLASLVAVELKDTRIGASDPVLRYPMLHRCSSGRASFLGRRALCCRYGTTLVRTAAIQSVCEVPGPNSTVSFQPVHVTIVGGGAAGLTAAFFAAEHGARVTVLERTREAGKKILMSGGSRCNILPLEVDLQDDYFTESSASAVRAVFASWNLELCKAWLEDTYWGVGLDLQLEEETKKYFPTSNSAREVRDRLVAACMARGVAFKYNASVEGLQLLRPEADVDTCTQTVVLEAVAPVVVGAATAPLPLAPLVSNRPADTATASGAVEDGSVEDMADGGMTGSSFGLAFERSREPRGEGEVVTACRTTSGAAAGPADPRATNGGGGGAAATSRRSKKARGPRAGDDSALASGAAARPEDAATAARTRWLCRLRDGSEHVTDKLIIATGGLSFPAVGTDGTGHRLMRALGHTLHEPYPALTPLTGAHPAGEQLAGISMYGIELSVQVPGVRKAKVSERTSLLFTHRGYSGPAVLDLSHYAVKALTRGSAASPQPMATSPRIGGAASAAVVGGGGGSRYVEMGLPSIRVNWTQEPAAVWDERIRAGGMVLVTTLLQRHGLRERLAEALVSELGLGDRRVCDVKKAERAALVSALTSYELPYHGHEGYKKAEVTGGGVRLEELNCATMESKLLPNLFLCGEVVDVFGRIGGFNFYWAWLSGRLAGIGAAQGGLRPKRAAAARRGAAAAAAAANATTAAASTSPSSAAAPTPTSASAA</sequence>
<protein>
    <recommendedName>
        <fullName evidence="6">FAD dependent oxidoreductase domain-containing protein</fullName>
    </recommendedName>
</protein>
<accession>A0A8J4GY24</accession>
<dbReference type="SUPFAM" id="SSF160996">
    <property type="entry name" value="HI0933 insert domain-like"/>
    <property type="match status" value="1"/>
</dbReference>
<dbReference type="PRINTS" id="PR00411">
    <property type="entry name" value="PNDRDTASEI"/>
</dbReference>
<proteinExistence type="predicted"/>
<evidence type="ECO:0000256" key="1">
    <source>
        <dbReference type="SAM" id="MobiDB-lite"/>
    </source>
</evidence>
<comment type="caution">
    <text evidence="4">The sequence shown here is derived from an EMBL/GenBank/DDBJ whole genome shotgun (WGS) entry which is preliminary data.</text>
</comment>
<dbReference type="InterPro" id="IPR055178">
    <property type="entry name" value="RsdA/BaiN/AoA(So)-like_dom"/>
</dbReference>
<feature type="region of interest" description="Disordered" evidence="1">
    <location>
        <begin position="306"/>
        <end position="416"/>
    </location>
</feature>
<evidence type="ECO:0000313" key="4">
    <source>
        <dbReference type="EMBL" id="GIM16194.1"/>
    </source>
</evidence>
<reference evidence="4" key="1">
    <citation type="journal article" date="2021" name="Proc. Natl. Acad. Sci. U.S.A.">
        <title>Three genomes in the algal genus Volvox reveal the fate of a haploid sex-determining region after a transition to homothallism.</title>
        <authorList>
            <person name="Yamamoto K."/>
            <person name="Hamaji T."/>
            <person name="Kawai-Toyooka H."/>
            <person name="Matsuzaki R."/>
            <person name="Takahashi F."/>
            <person name="Nishimura Y."/>
            <person name="Kawachi M."/>
            <person name="Noguchi H."/>
            <person name="Minakuchi Y."/>
            <person name="Umen J.G."/>
            <person name="Toyoda A."/>
            <person name="Nozaki H."/>
        </authorList>
    </citation>
    <scope>NUCLEOTIDE SEQUENCE</scope>
    <source>
        <strain evidence="4">NIES-3785</strain>
    </source>
</reference>
<evidence type="ECO:0008006" key="6">
    <source>
        <dbReference type="Google" id="ProtNLM"/>
    </source>
</evidence>
<evidence type="ECO:0000259" key="2">
    <source>
        <dbReference type="Pfam" id="PF03486"/>
    </source>
</evidence>
<dbReference type="Pfam" id="PF03486">
    <property type="entry name" value="HI0933_like"/>
    <property type="match status" value="2"/>
</dbReference>
<dbReference type="InterPro" id="IPR004792">
    <property type="entry name" value="BaiN-like"/>
</dbReference>
<evidence type="ECO:0000313" key="5">
    <source>
        <dbReference type="Proteomes" id="UP000722791"/>
    </source>
</evidence>
<evidence type="ECO:0000259" key="3">
    <source>
        <dbReference type="Pfam" id="PF22780"/>
    </source>
</evidence>
<dbReference type="PANTHER" id="PTHR42887:SF2">
    <property type="entry name" value="OS12G0638800 PROTEIN"/>
    <property type="match status" value="1"/>
</dbReference>
<dbReference type="InterPro" id="IPR057661">
    <property type="entry name" value="RsdA/BaiN/AoA(So)_Rossmann"/>
</dbReference>
<dbReference type="Gene3D" id="2.40.30.10">
    <property type="entry name" value="Translation factors"/>
    <property type="match status" value="1"/>
</dbReference>
<name>A0A8J4GY24_9CHLO</name>
<dbReference type="EMBL" id="BNCQ01000075">
    <property type="protein sequence ID" value="GIM16194.1"/>
    <property type="molecule type" value="Genomic_DNA"/>
</dbReference>
<dbReference type="Proteomes" id="UP000722791">
    <property type="component" value="Unassembled WGS sequence"/>
</dbReference>
<feature type="domain" description="RsdA/BaiN/AoA(So)-like Rossmann fold-like" evidence="2">
    <location>
        <begin position="424"/>
        <end position="718"/>
    </location>
</feature>
<dbReference type="SUPFAM" id="SSF51905">
    <property type="entry name" value="FAD/NAD(P)-binding domain"/>
    <property type="match status" value="1"/>
</dbReference>
<feature type="non-terminal residue" evidence="4">
    <location>
        <position position="770"/>
    </location>
</feature>
<feature type="domain" description="RsdA/BaiN/AoA(So)-like Rossmann fold-like" evidence="2">
    <location>
        <begin position="133"/>
        <end position="281"/>
    </location>
</feature>
<organism evidence="4 5">
    <name type="scientific">Volvox reticuliferus</name>
    <dbReference type="NCBI Taxonomy" id="1737510"/>
    <lineage>
        <taxon>Eukaryota</taxon>
        <taxon>Viridiplantae</taxon>
        <taxon>Chlorophyta</taxon>
        <taxon>core chlorophytes</taxon>
        <taxon>Chlorophyceae</taxon>
        <taxon>CS clade</taxon>
        <taxon>Chlamydomonadales</taxon>
        <taxon>Volvocaceae</taxon>
        <taxon>Volvox</taxon>
    </lineage>
</organism>
<feature type="compositionally biased region" description="Basic and acidic residues" evidence="1">
    <location>
        <begin position="346"/>
        <end position="355"/>
    </location>
</feature>